<dbReference type="InterPro" id="IPR040256">
    <property type="entry name" value="At4g02000-like"/>
</dbReference>
<sequence>MRGGGGNPQAGTSKLELPGVMESSAMEDRGDHPRPEAIAKVLQLYYIVTRKGPSSKAWGADAERRSARGELQTKRSVPSERSLPRRRPDTFSATPRNSALPTHPSNGPGSIIPTGTDPQGPSLVDPSLVLEADFPFELVLEMQGATVKKARRTVIGWTLGRRASFKAFHECLKLHLPSSFVSTTLLMRGYFLILFDKEEGAIATRKLTTVDWNGLSLSFSKFSPDFDASTHGSKSLLTHSIKVQFLDLHEQFRNAKALTILASKLGEVLDIEAADSYIKRPAGPMVIVEVQDITKLAAYIKIPKMAEGADTSNVILQKILYSGLPNQCRKCRKFGHHARACTTNMFRPQEG</sequence>
<feature type="compositionally biased region" description="Basic and acidic residues" evidence="1">
    <location>
        <begin position="26"/>
        <end position="35"/>
    </location>
</feature>
<feature type="compositionally biased region" description="Basic and acidic residues" evidence="1">
    <location>
        <begin position="61"/>
        <end position="73"/>
    </location>
</feature>
<evidence type="ECO:0000313" key="2">
    <source>
        <dbReference type="EMBL" id="CAK9871714.1"/>
    </source>
</evidence>
<organism evidence="2 3">
    <name type="scientific">Sphagnum jensenii</name>
    <dbReference type="NCBI Taxonomy" id="128206"/>
    <lineage>
        <taxon>Eukaryota</taxon>
        <taxon>Viridiplantae</taxon>
        <taxon>Streptophyta</taxon>
        <taxon>Embryophyta</taxon>
        <taxon>Bryophyta</taxon>
        <taxon>Sphagnophytina</taxon>
        <taxon>Sphagnopsida</taxon>
        <taxon>Sphagnales</taxon>
        <taxon>Sphagnaceae</taxon>
        <taxon>Sphagnum</taxon>
    </lineage>
</organism>
<feature type="region of interest" description="Disordered" evidence="1">
    <location>
        <begin position="1"/>
        <end position="35"/>
    </location>
</feature>
<feature type="compositionally biased region" description="Polar residues" evidence="1">
    <location>
        <begin position="91"/>
        <end position="108"/>
    </location>
</feature>
<feature type="region of interest" description="Disordered" evidence="1">
    <location>
        <begin position="55"/>
        <end position="124"/>
    </location>
</feature>
<proteinExistence type="predicted"/>
<evidence type="ECO:0000256" key="1">
    <source>
        <dbReference type="SAM" id="MobiDB-lite"/>
    </source>
</evidence>
<dbReference type="PANTHER" id="PTHR31286:SF180">
    <property type="entry name" value="OS10G0362600 PROTEIN"/>
    <property type="match status" value="1"/>
</dbReference>
<accession>A0ABP1B919</accession>
<protein>
    <recommendedName>
        <fullName evidence="4">CCHC-type domain-containing protein</fullName>
    </recommendedName>
</protein>
<name>A0ABP1B919_9BRYO</name>
<evidence type="ECO:0000313" key="3">
    <source>
        <dbReference type="Proteomes" id="UP001497522"/>
    </source>
</evidence>
<gene>
    <name evidence="2" type="ORF">CSSPJE1EN2_LOCUS14354</name>
</gene>
<dbReference type="Proteomes" id="UP001497522">
    <property type="component" value="Chromosome 2"/>
</dbReference>
<reference evidence="2 3" key="1">
    <citation type="submission" date="2024-03" db="EMBL/GenBank/DDBJ databases">
        <authorList>
            <consortium name="ELIXIR-Norway"/>
            <consortium name="Elixir Norway"/>
        </authorList>
    </citation>
    <scope>NUCLEOTIDE SEQUENCE [LARGE SCALE GENOMIC DNA]</scope>
</reference>
<evidence type="ECO:0008006" key="4">
    <source>
        <dbReference type="Google" id="ProtNLM"/>
    </source>
</evidence>
<dbReference type="PANTHER" id="PTHR31286">
    <property type="entry name" value="GLYCINE-RICH CELL WALL STRUCTURAL PROTEIN 1.8-LIKE"/>
    <property type="match status" value="1"/>
</dbReference>
<keyword evidence="3" id="KW-1185">Reference proteome</keyword>
<dbReference type="EMBL" id="OZ023703">
    <property type="protein sequence ID" value="CAK9871714.1"/>
    <property type="molecule type" value="Genomic_DNA"/>
</dbReference>